<feature type="transmembrane region" description="Helical" evidence="4">
    <location>
        <begin position="653"/>
        <end position="673"/>
    </location>
</feature>
<comment type="caution">
    <text evidence="6">The sequence shown here is derived from an EMBL/GenBank/DDBJ whole genome shotgun (WGS) entry which is preliminary data.</text>
</comment>
<feature type="domain" description="Phage tail tape measure protein" evidence="5">
    <location>
        <begin position="239"/>
        <end position="440"/>
    </location>
</feature>
<proteinExistence type="predicted"/>
<feature type="region of interest" description="Disordered" evidence="3">
    <location>
        <begin position="860"/>
        <end position="881"/>
    </location>
</feature>
<keyword evidence="1" id="KW-1188">Viral release from host cell</keyword>
<evidence type="ECO:0000313" key="6">
    <source>
        <dbReference type="EMBL" id="MBH1930219.1"/>
    </source>
</evidence>
<feature type="transmembrane region" description="Helical" evidence="4">
    <location>
        <begin position="541"/>
        <end position="571"/>
    </location>
</feature>
<feature type="coiled-coil region" evidence="2">
    <location>
        <begin position="55"/>
        <end position="173"/>
    </location>
</feature>
<dbReference type="Proteomes" id="UP000624159">
    <property type="component" value="Unassembled WGS sequence"/>
</dbReference>
<reference evidence="6 7" key="1">
    <citation type="submission" date="2020-11" db="EMBL/GenBank/DDBJ databases">
        <title>Enhanced detection system for hospital associated transmission using whole genome sequencing surveillance.</title>
        <authorList>
            <person name="Harrison L.H."/>
            <person name="Van Tyne D."/>
            <person name="Marsh J.W."/>
            <person name="Griffith M.P."/>
            <person name="Snyder D.J."/>
            <person name="Cooper V.S."/>
            <person name="Mustapha M."/>
        </authorList>
    </citation>
    <scope>NUCLEOTIDE SEQUENCE [LARGE SCALE GENOMIC DNA]</scope>
    <source>
        <strain evidence="6 7">SER00230</strain>
    </source>
</reference>
<evidence type="ECO:0000256" key="2">
    <source>
        <dbReference type="SAM" id="Coils"/>
    </source>
</evidence>
<evidence type="ECO:0000256" key="3">
    <source>
        <dbReference type="SAM" id="MobiDB-lite"/>
    </source>
</evidence>
<sequence length="881" mass="93048">MSNSLKLQVLLQAVDKATRPLKSIQTASKTLAGDIKTTQQTLRTLDAQAAKIEGFRKANGQLAVTKQNLAAAKREAAELAAKFKATEKPTAQQARLLAAAKSQAAALQTKYNGLRQTVQRQRNALNADGIATRNLAAEQRRLRQSAGEATATLNRQRNELERLSKKQASLARVQKYAQAGKGAAASLRNQSAVGLGVATAAGYAESRFIAPGIQFDRQMSDTQATLGLAKDDKQLAAIRQQARDIGATTAFSPTDVARTQSVLAKSGFNGDAILKSTESTVNLALASDLDIADAADIITNMQSSFNLPIGEIQRVADVMTKGFTSSNSNLMDFGEAMKYVAPIAEAAGASIEDTTAMLGVLADNGIKGSMAGTAASAMFTRLQAPVGQAQDALNELGVKTKDKKGNMLPIADILKSIDKSFRKNRLGTAQQAEYLKTIFGEEAMKGAIKLIDAAGNGKLADKLNTVSNSKGATEAIAKTKTDNLDGDLKNLSSAYEDIQIEVFDKQNSGLRQLTQSATEWLGVAGTWAKKNPELAGTLFKVAMGLTAAIGGMALLGFLAAPVITGFSLLLLPVRKLGGGLWWLTKVSSKLSFKGITQGARGLGRGAAWAGKFIGKMGGGLARLMAAVGRISLGGLVKGIRLVGSALLWMGRALMANPILAVIGLIAMAGIYIWQNWDTLAPKFQAAWETIKNATLGAWDKITTATAQAWESVKASTKNAWENLKSWLSGKWGELVSDVKALPGKFKEAGLNMINGIIDGISERWQALKDKFSSLTDMLPDWMKPGADKAEISATVTKNDAPAGARVTPAAVSAAVLSLSSPVMAAQPAAAQPAANPAPVYFTIHAAPGQDEKGIAREVARQLASEQRKQAAARRSRMSDGE</sequence>
<protein>
    <submittedName>
        <fullName evidence="6">Phage tail tape measure protein</fullName>
    </submittedName>
</protein>
<keyword evidence="4" id="KW-0812">Transmembrane</keyword>
<dbReference type="PANTHER" id="PTHR37813">
    <property type="entry name" value="FELS-2 PROPHAGE PROTEIN"/>
    <property type="match status" value="1"/>
</dbReference>
<dbReference type="InterPro" id="IPR010090">
    <property type="entry name" value="Phage_tape_meas"/>
</dbReference>
<evidence type="ECO:0000313" key="7">
    <source>
        <dbReference type="Proteomes" id="UP000624159"/>
    </source>
</evidence>
<dbReference type="Pfam" id="PF10145">
    <property type="entry name" value="PhageMin_Tail"/>
    <property type="match status" value="1"/>
</dbReference>
<dbReference type="PANTHER" id="PTHR37813:SF1">
    <property type="entry name" value="FELS-2 PROPHAGE PROTEIN"/>
    <property type="match status" value="1"/>
</dbReference>
<gene>
    <name evidence="6" type="ORF">I5U13_11195</name>
</gene>
<accession>A0ABS0MCZ9</accession>
<evidence type="ECO:0000256" key="1">
    <source>
        <dbReference type="ARBA" id="ARBA00022612"/>
    </source>
</evidence>
<keyword evidence="4" id="KW-0472">Membrane</keyword>
<organism evidence="6 7">
    <name type="scientific">Serratia rubidaea</name>
    <name type="common">Serratia marinorubra</name>
    <dbReference type="NCBI Taxonomy" id="61652"/>
    <lineage>
        <taxon>Bacteria</taxon>
        <taxon>Pseudomonadati</taxon>
        <taxon>Pseudomonadota</taxon>
        <taxon>Gammaproteobacteria</taxon>
        <taxon>Enterobacterales</taxon>
        <taxon>Yersiniaceae</taxon>
        <taxon>Serratia</taxon>
    </lineage>
</organism>
<name>A0ABS0MCZ9_SERRU</name>
<evidence type="ECO:0000259" key="5">
    <source>
        <dbReference type="Pfam" id="PF10145"/>
    </source>
</evidence>
<dbReference type="NCBIfam" id="TIGR01760">
    <property type="entry name" value="tape_meas_TP901"/>
    <property type="match status" value="1"/>
</dbReference>
<keyword evidence="4" id="KW-1133">Transmembrane helix</keyword>
<keyword evidence="7" id="KW-1185">Reference proteome</keyword>
<dbReference type="RefSeq" id="WP_197663946.1">
    <property type="nucleotide sequence ID" value="NZ_JADULK010000005.1"/>
</dbReference>
<dbReference type="EMBL" id="JADULK010000005">
    <property type="protein sequence ID" value="MBH1930219.1"/>
    <property type="molecule type" value="Genomic_DNA"/>
</dbReference>
<evidence type="ECO:0000256" key="4">
    <source>
        <dbReference type="SAM" id="Phobius"/>
    </source>
</evidence>
<keyword evidence="2" id="KW-0175">Coiled coil</keyword>